<name>A0A8T0HN95_CERPU</name>
<protein>
    <submittedName>
        <fullName evidence="1">Uncharacterized protein</fullName>
    </submittedName>
</protein>
<dbReference type="EMBL" id="CM026426">
    <property type="protein sequence ID" value="KAG0572271.1"/>
    <property type="molecule type" value="Genomic_DNA"/>
</dbReference>
<sequence length="57" mass="6723">MQGWLRLNFFYPFYYLPYFLVGAAGEVVGCQELELQPAWNCLGWEVRHSLLYHVPLS</sequence>
<dbReference type="AlphaFoldDB" id="A0A8T0HN95"/>
<evidence type="ECO:0000313" key="1">
    <source>
        <dbReference type="EMBL" id="KAG0572271.1"/>
    </source>
</evidence>
<dbReference type="Proteomes" id="UP000822688">
    <property type="component" value="Chromosome V"/>
</dbReference>
<proteinExistence type="predicted"/>
<reference evidence="1" key="1">
    <citation type="submission" date="2020-06" db="EMBL/GenBank/DDBJ databases">
        <title>WGS assembly of Ceratodon purpureus strain R40.</title>
        <authorList>
            <person name="Carey S.B."/>
            <person name="Jenkins J."/>
            <person name="Shu S."/>
            <person name="Lovell J.T."/>
            <person name="Sreedasyam A."/>
            <person name="Maumus F."/>
            <person name="Tiley G.P."/>
            <person name="Fernandez-Pozo N."/>
            <person name="Barry K."/>
            <person name="Chen C."/>
            <person name="Wang M."/>
            <person name="Lipzen A."/>
            <person name="Daum C."/>
            <person name="Saski C.A."/>
            <person name="Payton A.C."/>
            <person name="Mcbreen J.C."/>
            <person name="Conrad R.E."/>
            <person name="Kollar L.M."/>
            <person name="Olsson S."/>
            <person name="Huttunen S."/>
            <person name="Landis J.B."/>
            <person name="Wickett N.J."/>
            <person name="Johnson M.G."/>
            <person name="Rensing S.A."/>
            <person name="Grimwood J."/>
            <person name="Schmutz J."/>
            <person name="Mcdaniel S.F."/>
        </authorList>
    </citation>
    <scope>NUCLEOTIDE SEQUENCE</scope>
    <source>
        <strain evidence="1">R40</strain>
    </source>
</reference>
<comment type="caution">
    <text evidence="1">The sequence shown here is derived from an EMBL/GenBank/DDBJ whole genome shotgun (WGS) entry which is preliminary data.</text>
</comment>
<organism evidence="1 2">
    <name type="scientific">Ceratodon purpureus</name>
    <name type="common">Fire moss</name>
    <name type="synonym">Dicranum purpureum</name>
    <dbReference type="NCBI Taxonomy" id="3225"/>
    <lineage>
        <taxon>Eukaryota</taxon>
        <taxon>Viridiplantae</taxon>
        <taxon>Streptophyta</taxon>
        <taxon>Embryophyta</taxon>
        <taxon>Bryophyta</taxon>
        <taxon>Bryophytina</taxon>
        <taxon>Bryopsida</taxon>
        <taxon>Dicranidae</taxon>
        <taxon>Pseudoditrichales</taxon>
        <taxon>Ditrichaceae</taxon>
        <taxon>Ceratodon</taxon>
    </lineage>
</organism>
<accession>A0A8T0HN95</accession>
<keyword evidence="2" id="KW-1185">Reference proteome</keyword>
<evidence type="ECO:0000313" key="2">
    <source>
        <dbReference type="Proteomes" id="UP000822688"/>
    </source>
</evidence>
<gene>
    <name evidence="1" type="ORF">KC19_VG080700</name>
</gene>